<proteinExistence type="predicted"/>
<keyword evidence="1" id="KW-0812">Transmembrane</keyword>
<keyword evidence="3" id="KW-1185">Reference proteome</keyword>
<sequence>MLKSFLVSYASLPLRHHFVVSLILLTVMGSLKLLLVNSAPDGIWWQALSTINLFMVITALMYGAIIFSQIMASACALVMQVLMPGENAIAAGAVLGVILSAVLILLMAPYLLDLIWRL</sequence>
<feature type="transmembrane region" description="Helical" evidence="1">
    <location>
        <begin position="88"/>
        <end position="112"/>
    </location>
</feature>
<dbReference type="EMBL" id="JACJFM010000028">
    <property type="protein sequence ID" value="MBB1488414.1"/>
    <property type="molecule type" value="Genomic_DNA"/>
</dbReference>
<reference evidence="2 3" key="1">
    <citation type="submission" date="2020-08" db="EMBL/GenBank/DDBJ databases">
        <title>Oceanospirillum sp. nov. isolated from marine sediment.</title>
        <authorList>
            <person name="Ji X."/>
        </authorList>
    </citation>
    <scope>NUCLEOTIDE SEQUENCE [LARGE SCALE GENOMIC DNA]</scope>
    <source>
        <strain evidence="2 3">D5</strain>
    </source>
</reference>
<organism evidence="2 3">
    <name type="scientific">Oceanospirillum sediminis</name>
    <dbReference type="NCBI Taxonomy" id="2760088"/>
    <lineage>
        <taxon>Bacteria</taxon>
        <taxon>Pseudomonadati</taxon>
        <taxon>Pseudomonadota</taxon>
        <taxon>Gammaproteobacteria</taxon>
        <taxon>Oceanospirillales</taxon>
        <taxon>Oceanospirillaceae</taxon>
        <taxon>Oceanospirillum</taxon>
    </lineage>
</organism>
<protein>
    <submittedName>
        <fullName evidence="2">Uncharacterized protein</fullName>
    </submittedName>
</protein>
<dbReference type="RefSeq" id="WP_220495716.1">
    <property type="nucleotide sequence ID" value="NZ_JACJFM010000028.1"/>
</dbReference>
<evidence type="ECO:0000256" key="1">
    <source>
        <dbReference type="SAM" id="Phobius"/>
    </source>
</evidence>
<accession>A0A839IUW7</accession>
<feature type="transmembrane region" description="Helical" evidence="1">
    <location>
        <begin position="43"/>
        <end position="67"/>
    </location>
</feature>
<dbReference type="AlphaFoldDB" id="A0A839IUW7"/>
<dbReference type="Proteomes" id="UP000565262">
    <property type="component" value="Unassembled WGS sequence"/>
</dbReference>
<evidence type="ECO:0000313" key="3">
    <source>
        <dbReference type="Proteomes" id="UP000565262"/>
    </source>
</evidence>
<keyword evidence="1" id="KW-0472">Membrane</keyword>
<gene>
    <name evidence="2" type="ORF">H4O21_17550</name>
</gene>
<feature type="transmembrane region" description="Helical" evidence="1">
    <location>
        <begin position="12"/>
        <end position="31"/>
    </location>
</feature>
<keyword evidence="1" id="KW-1133">Transmembrane helix</keyword>
<comment type="caution">
    <text evidence="2">The sequence shown here is derived from an EMBL/GenBank/DDBJ whole genome shotgun (WGS) entry which is preliminary data.</text>
</comment>
<evidence type="ECO:0000313" key="2">
    <source>
        <dbReference type="EMBL" id="MBB1488414.1"/>
    </source>
</evidence>
<name>A0A839IUW7_9GAMM</name>